<accession>A0A1M5UB97</accession>
<dbReference type="SUPFAM" id="SSF158682">
    <property type="entry name" value="TerB-like"/>
    <property type="match status" value="1"/>
</dbReference>
<proteinExistence type="predicted"/>
<organism evidence="1 2">
    <name type="scientific">Chryseolinea serpens</name>
    <dbReference type="NCBI Taxonomy" id="947013"/>
    <lineage>
        <taxon>Bacteria</taxon>
        <taxon>Pseudomonadati</taxon>
        <taxon>Bacteroidota</taxon>
        <taxon>Cytophagia</taxon>
        <taxon>Cytophagales</taxon>
        <taxon>Fulvivirgaceae</taxon>
        <taxon>Chryseolinea</taxon>
    </lineage>
</organism>
<sequence>MDIVTKKQLNILIQLAEADKHFAKIEREMIFKIARERKFPEEEVHDLIRNPEPIDSLGALSMDQKFDYLMSSIELVFVDQNVFESEIIFCKNIAIKLGFKKGVIDYFIENYGKKSHKEFRDAAILEYI</sequence>
<dbReference type="Proteomes" id="UP000184212">
    <property type="component" value="Unassembled WGS sequence"/>
</dbReference>
<keyword evidence="2" id="KW-1185">Reference proteome</keyword>
<dbReference type="AlphaFoldDB" id="A0A1M5UB97"/>
<gene>
    <name evidence="1" type="ORF">SAMN04488109_4558</name>
</gene>
<name>A0A1M5UB97_9BACT</name>
<dbReference type="EMBL" id="FQWQ01000003">
    <property type="protein sequence ID" value="SHH59963.1"/>
    <property type="molecule type" value="Genomic_DNA"/>
</dbReference>
<dbReference type="RefSeq" id="WP_073138545.1">
    <property type="nucleotide sequence ID" value="NZ_FQWQ01000003.1"/>
</dbReference>
<protein>
    <recommendedName>
        <fullName evidence="3">Tellurite resistance protein TerB</fullName>
    </recommendedName>
</protein>
<dbReference type="OrthoDB" id="980637at2"/>
<dbReference type="STRING" id="947013.SAMN04488109_4558"/>
<evidence type="ECO:0000313" key="2">
    <source>
        <dbReference type="Proteomes" id="UP000184212"/>
    </source>
</evidence>
<dbReference type="InterPro" id="IPR029024">
    <property type="entry name" value="TerB-like"/>
</dbReference>
<evidence type="ECO:0000313" key="1">
    <source>
        <dbReference type="EMBL" id="SHH59963.1"/>
    </source>
</evidence>
<dbReference type="Gene3D" id="1.10.3680.10">
    <property type="entry name" value="TerB-like"/>
    <property type="match status" value="1"/>
</dbReference>
<reference evidence="1 2" key="1">
    <citation type="submission" date="2016-11" db="EMBL/GenBank/DDBJ databases">
        <authorList>
            <person name="Jaros S."/>
            <person name="Januszkiewicz K."/>
            <person name="Wedrychowicz H."/>
        </authorList>
    </citation>
    <scope>NUCLEOTIDE SEQUENCE [LARGE SCALE GENOMIC DNA]</scope>
    <source>
        <strain evidence="1 2">DSM 24574</strain>
    </source>
</reference>
<evidence type="ECO:0008006" key="3">
    <source>
        <dbReference type="Google" id="ProtNLM"/>
    </source>
</evidence>